<protein>
    <submittedName>
        <fullName evidence="3">Uncharacterized protein</fullName>
    </submittedName>
</protein>
<dbReference type="Proteomes" id="UP000559987">
    <property type="component" value="Unassembled WGS sequence"/>
</dbReference>
<accession>A0A839UNF1</accession>
<dbReference type="RefSeq" id="WP_183907531.1">
    <property type="nucleotide sequence ID" value="NZ_JACHXZ010000001.1"/>
</dbReference>
<feature type="chain" id="PRO_5032578751" evidence="2">
    <location>
        <begin position="18"/>
        <end position="130"/>
    </location>
</feature>
<comment type="caution">
    <text evidence="3">The sequence shown here is derived from an EMBL/GenBank/DDBJ whole genome shotgun (WGS) entry which is preliminary data.</text>
</comment>
<dbReference type="EMBL" id="JACHXZ010000001">
    <property type="protein sequence ID" value="MBB3167098.1"/>
    <property type="molecule type" value="Genomic_DNA"/>
</dbReference>
<evidence type="ECO:0000313" key="4">
    <source>
        <dbReference type="Proteomes" id="UP000559987"/>
    </source>
</evidence>
<keyword evidence="4" id="KW-1185">Reference proteome</keyword>
<keyword evidence="1" id="KW-0472">Membrane</keyword>
<feature type="transmembrane region" description="Helical" evidence="1">
    <location>
        <begin position="106"/>
        <end position="126"/>
    </location>
</feature>
<reference evidence="3 4" key="1">
    <citation type="submission" date="2020-08" db="EMBL/GenBank/DDBJ databases">
        <title>Genomic Encyclopedia of Type Strains, Phase III (KMG-III): the genomes of soil and plant-associated and newly described type strains.</title>
        <authorList>
            <person name="Whitman W."/>
        </authorList>
    </citation>
    <scope>NUCLEOTIDE SEQUENCE [LARGE SCALE GENOMIC DNA]</scope>
    <source>
        <strain evidence="3 4">CECT 8571</strain>
    </source>
</reference>
<evidence type="ECO:0000256" key="2">
    <source>
        <dbReference type="SAM" id="SignalP"/>
    </source>
</evidence>
<feature type="transmembrane region" description="Helical" evidence="1">
    <location>
        <begin position="74"/>
        <end position="94"/>
    </location>
</feature>
<gene>
    <name evidence="3" type="ORF">FHS30_000274</name>
</gene>
<feature type="transmembrane region" description="Helical" evidence="1">
    <location>
        <begin position="34"/>
        <end position="62"/>
    </location>
</feature>
<evidence type="ECO:0000256" key="1">
    <source>
        <dbReference type="SAM" id="Phobius"/>
    </source>
</evidence>
<keyword evidence="1" id="KW-1133">Transmembrane helix</keyword>
<feature type="signal peptide" evidence="2">
    <location>
        <begin position="1"/>
        <end position="17"/>
    </location>
</feature>
<proteinExistence type="predicted"/>
<keyword evidence="1" id="KW-0812">Transmembrane</keyword>
<keyword evidence="2" id="KW-0732">Signal</keyword>
<name>A0A839UNF1_9GAMM</name>
<evidence type="ECO:0000313" key="3">
    <source>
        <dbReference type="EMBL" id="MBB3167098.1"/>
    </source>
</evidence>
<sequence>MKALMLCFAAGGLGALANSVAVWAFGHFGINQSMGVAIAPALTAAWLYPRIVWGGLWGFLFALPLSNSRPLTKAALLSLFPTAFQLFVVFPYFLGKGVAGIELGEMTPVLVLIFNWIWALVTMMSLRLAR</sequence>
<organism evidence="3 4">
    <name type="scientific">Simiduia aestuariiviva</name>
    <dbReference type="NCBI Taxonomy" id="1510459"/>
    <lineage>
        <taxon>Bacteria</taxon>
        <taxon>Pseudomonadati</taxon>
        <taxon>Pseudomonadota</taxon>
        <taxon>Gammaproteobacteria</taxon>
        <taxon>Cellvibrionales</taxon>
        <taxon>Cellvibrionaceae</taxon>
        <taxon>Simiduia</taxon>
    </lineage>
</organism>
<dbReference type="AlphaFoldDB" id="A0A839UNF1"/>